<dbReference type="Proteomes" id="UP000275078">
    <property type="component" value="Unassembled WGS sequence"/>
</dbReference>
<evidence type="ECO:0000256" key="1">
    <source>
        <dbReference type="SAM" id="MobiDB-lite"/>
    </source>
</evidence>
<evidence type="ECO:0000313" key="3">
    <source>
        <dbReference type="Proteomes" id="UP000275078"/>
    </source>
</evidence>
<gene>
    <name evidence="2" type="ORF">BJ508DRAFT_331765</name>
</gene>
<sequence>MVTLWRLSVSSLDALLSERPWLTVVRAIFKRPLGTAGNLSVRPPTTCFNSGRLAFNADTAGLMISIRVYRQYHTRLHDTNLALGTRSTAEPKGYKRDPISHSSILIQLPIQSTIHYLQTLPLLNLQTDPPIQIQPFKMQFTTVFTFLAVTVGLVMATAIPVDVPNAEGALPSRLEKREQCGGWPVMCMSDYGNTPDFENLGNHGDEELEFIDDPELAELLQEQEREAAEEKRRQEERDEKRRMVMEQVKKRQMEQRRMEEETAA</sequence>
<protein>
    <submittedName>
        <fullName evidence="2">Uncharacterized protein</fullName>
    </submittedName>
</protein>
<keyword evidence="3" id="KW-1185">Reference proteome</keyword>
<dbReference type="EMBL" id="ML119756">
    <property type="protein sequence ID" value="RPA75852.1"/>
    <property type="molecule type" value="Genomic_DNA"/>
</dbReference>
<feature type="region of interest" description="Disordered" evidence="1">
    <location>
        <begin position="222"/>
        <end position="264"/>
    </location>
</feature>
<reference evidence="2 3" key="1">
    <citation type="journal article" date="2018" name="Nat. Ecol. Evol.">
        <title>Pezizomycetes genomes reveal the molecular basis of ectomycorrhizal truffle lifestyle.</title>
        <authorList>
            <person name="Murat C."/>
            <person name="Payen T."/>
            <person name="Noel B."/>
            <person name="Kuo A."/>
            <person name="Morin E."/>
            <person name="Chen J."/>
            <person name="Kohler A."/>
            <person name="Krizsan K."/>
            <person name="Balestrini R."/>
            <person name="Da Silva C."/>
            <person name="Montanini B."/>
            <person name="Hainaut M."/>
            <person name="Levati E."/>
            <person name="Barry K.W."/>
            <person name="Belfiori B."/>
            <person name="Cichocki N."/>
            <person name="Clum A."/>
            <person name="Dockter R.B."/>
            <person name="Fauchery L."/>
            <person name="Guy J."/>
            <person name="Iotti M."/>
            <person name="Le Tacon F."/>
            <person name="Lindquist E.A."/>
            <person name="Lipzen A."/>
            <person name="Malagnac F."/>
            <person name="Mello A."/>
            <person name="Molinier V."/>
            <person name="Miyauchi S."/>
            <person name="Poulain J."/>
            <person name="Riccioni C."/>
            <person name="Rubini A."/>
            <person name="Sitrit Y."/>
            <person name="Splivallo R."/>
            <person name="Traeger S."/>
            <person name="Wang M."/>
            <person name="Zifcakova L."/>
            <person name="Wipf D."/>
            <person name="Zambonelli A."/>
            <person name="Paolocci F."/>
            <person name="Nowrousian M."/>
            <person name="Ottonello S."/>
            <person name="Baldrian P."/>
            <person name="Spatafora J.W."/>
            <person name="Henrissat B."/>
            <person name="Nagy L.G."/>
            <person name="Aury J.M."/>
            <person name="Wincker P."/>
            <person name="Grigoriev I.V."/>
            <person name="Bonfante P."/>
            <person name="Martin F.M."/>
        </authorList>
    </citation>
    <scope>NUCLEOTIDE SEQUENCE [LARGE SCALE GENOMIC DNA]</scope>
    <source>
        <strain evidence="2 3">RN42</strain>
    </source>
</reference>
<proteinExistence type="predicted"/>
<evidence type="ECO:0000313" key="2">
    <source>
        <dbReference type="EMBL" id="RPA75852.1"/>
    </source>
</evidence>
<name>A0A3N4HPU9_ASCIM</name>
<dbReference type="AlphaFoldDB" id="A0A3N4HPU9"/>
<accession>A0A3N4HPU9</accession>
<organism evidence="2 3">
    <name type="scientific">Ascobolus immersus RN42</name>
    <dbReference type="NCBI Taxonomy" id="1160509"/>
    <lineage>
        <taxon>Eukaryota</taxon>
        <taxon>Fungi</taxon>
        <taxon>Dikarya</taxon>
        <taxon>Ascomycota</taxon>
        <taxon>Pezizomycotina</taxon>
        <taxon>Pezizomycetes</taxon>
        <taxon>Pezizales</taxon>
        <taxon>Ascobolaceae</taxon>
        <taxon>Ascobolus</taxon>
    </lineage>
</organism>